<evidence type="ECO:0000313" key="2">
    <source>
        <dbReference type="Proteomes" id="UP000187012"/>
    </source>
</evidence>
<gene>
    <name evidence="1" type="ORF">BN2475_710089</name>
</gene>
<name>A0A1N7SIE7_9BURK</name>
<dbReference type="Proteomes" id="UP000187012">
    <property type="component" value="Unassembled WGS sequence"/>
</dbReference>
<reference evidence="1 2" key="1">
    <citation type="submission" date="2016-12" db="EMBL/GenBank/DDBJ databases">
        <authorList>
            <person name="Song W.-J."/>
            <person name="Kurnit D.M."/>
        </authorList>
    </citation>
    <scope>NUCLEOTIDE SEQUENCE [LARGE SCALE GENOMIC DNA]</scope>
    <source>
        <strain evidence="1 2">STM7296</strain>
    </source>
</reference>
<dbReference type="EMBL" id="CYGX02000071">
    <property type="protein sequence ID" value="SIT47157.1"/>
    <property type="molecule type" value="Genomic_DNA"/>
</dbReference>
<evidence type="ECO:0000313" key="1">
    <source>
        <dbReference type="EMBL" id="SIT47157.1"/>
    </source>
</evidence>
<sequence>MRTRRLRAVGSFAISRRLITRITTCDSRDRHGQRGQPYQARYDSGHEFPHKRLLSEGISLYSCELAHSSARPLKVLMTGGA</sequence>
<proteinExistence type="predicted"/>
<protein>
    <submittedName>
        <fullName evidence="1">Uncharacterized protein</fullName>
    </submittedName>
</protein>
<dbReference type="AlphaFoldDB" id="A0A1N7SIE7"/>
<accession>A0A1N7SIE7</accession>
<keyword evidence="2" id="KW-1185">Reference proteome</keyword>
<organism evidence="1 2">
    <name type="scientific">Paraburkholderia ribeironis</name>
    <dbReference type="NCBI Taxonomy" id="1247936"/>
    <lineage>
        <taxon>Bacteria</taxon>
        <taxon>Pseudomonadati</taxon>
        <taxon>Pseudomonadota</taxon>
        <taxon>Betaproteobacteria</taxon>
        <taxon>Burkholderiales</taxon>
        <taxon>Burkholderiaceae</taxon>
        <taxon>Paraburkholderia</taxon>
    </lineage>
</organism>
<dbReference type="STRING" id="1247936.BN2475_710089"/>